<dbReference type="Proteomes" id="UP000694863">
    <property type="component" value="Unplaced"/>
</dbReference>
<dbReference type="RefSeq" id="XP_045140293.1">
    <property type="nucleotide sequence ID" value="XM_045284358.1"/>
</dbReference>
<sequence>MALGVALSVCLLFNAMAAFTEEAIIPVTPPVTVQQSNETVNTTEADHTEGPIALKLSPFCLEDHKSYCINGVCAFHHELEKAICRCFTGYTGERCEHLTLTSYMVDSYEKYIAVGIGVGLLLSSFLAMLYCYTRKRCLKLKSAKWKSPQSICSRRRSL</sequence>
<evidence type="ECO:0000313" key="2">
    <source>
        <dbReference type="RefSeq" id="XP_045140293.1"/>
    </source>
</evidence>
<reference evidence="2" key="1">
    <citation type="submission" date="2025-08" db="UniProtKB">
        <authorList>
            <consortium name="RefSeq"/>
        </authorList>
    </citation>
    <scope>IDENTIFICATION</scope>
</reference>
<proteinExistence type="predicted"/>
<name>A0AC55CQZ5_ECHTE</name>
<evidence type="ECO:0000313" key="1">
    <source>
        <dbReference type="Proteomes" id="UP000694863"/>
    </source>
</evidence>
<gene>
    <name evidence="2" type="primary">EPGN</name>
</gene>
<accession>A0AC55CQZ5</accession>
<protein>
    <submittedName>
        <fullName evidence="2">Epigen</fullName>
    </submittedName>
</protein>
<keyword evidence="1" id="KW-1185">Reference proteome</keyword>
<organism evidence="1 2">
    <name type="scientific">Echinops telfairi</name>
    <name type="common">Lesser hedgehog tenrec</name>
    <dbReference type="NCBI Taxonomy" id="9371"/>
    <lineage>
        <taxon>Eukaryota</taxon>
        <taxon>Metazoa</taxon>
        <taxon>Chordata</taxon>
        <taxon>Craniata</taxon>
        <taxon>Vertebrata</taxon>
        <taxon>Euteleostomi</taxon>
        <taxon>Mammalia</taxon>
        <taxon>Eutheria</taxon>
        <taxon>Afrotheria</taxon>
        <taxon>Tenrecidae</taxon>
        <taxon>Tenrecinae</taxon>
        <taxon>Echinops</taxon>
    </lineage>
</organism>